<protein>
    <recommendedName>
        <fullName evidence="4">DUF3828 domain-containing protein</fullName>
    </recommendedName>
</protein>
<keyword evidence="3" id="KW-1185">Reference proteome</keyword>
<dbReference type="RefSeq" id="WP_306001997.1">
    <property type="nucleotide sequence ID" value="NZ_JASNFN010000056.1"/>
</dbReference>
<comment type="caution">
    <text evidence="2">The sequence shown here is derived from an EMBL/GenBank/DDBJ whole genome shotgun (WGS) entry which is preliminary data.</text>
</comment>
<feature type="compositionally biased region" description="Low complexity" evidence="1">
    <location>
        <begin position="32"/>
        <end position="49"/>
    </location>
</feature>
<evidence type="ECO:0000313" key="2">
    <source>
        <dbReference type="EMBL" id="MDP5185504.1"/>
    </source>
</evidence>
<evidence type="ECO:0000256" key="1">
    <source>
        <dbReference type="SAM" id="MobiDB-lite"/>
    </source>
</evidence>
<accession>A0ABT9IIU0</accession>
<gene>
    <name evidence="2" type="ORF">QOZ88_22960</name>
</gene>
<sequence length="194" mass="20503">MRDLRGGLIRTTLGCALAGTVLLTGCSEKQEASTTLPTTAAAPTTETLPPLGPADFPVPDEARTKDAAGAEAFLRYWIDLLNRQRTVPSGEALRELGAECQDCLRIAGNYDAAAAAGERYVGGELSLNDVTAPLIDNDEAMIAFGARREPVSLVDANGTVLEARAEPAPNLSSGITLIWSQMDRSWLVKGFTLG</sequence>
<organism evidence="2 3">
    <name type="scientific">Blastococcus carthaginiensis</name>
    <dbReference type="NCBI Taxonomy" id="3050034"/>
    <lineage>
        <taxon>Bacteria</taxon>
        <taxon>Bacillati</taxon>
        <taxon>Actinomycetota</taxon>
        <taxon>Actinomycetes</taxon>
        <taxon>Geodermatophilales</taxon>
        <taxon>Geodermatophilaceae</taxon>
        <taxon>Blastococcus</taxon>
    </lineage>
</organism>
<reference evidence="3" key="1">
    <citation type="submission" date="2023-05" db="EMBL/GenBank/DDBJ databases">
        <title>Draft genome of Pseudofrankia sp. BMG5.37.</title>
        <authorList>
            <person name="Gtari M."/>
            <person name="Ghodhbane F."/>
            <person name="Sbissi I."/>
        </authorList>
    </citation>
    <scope>NUCLEOTIDE SEQUENCE [LARGE SCALE GENOMIC DNA]</scope>
    <source>
        <strain evidence="3">BMG 814</strain>
    </source>
</reference>
<evidence type="ECO:0000313" key="3">
    <source>
        <dbReference type="Proteomes" id="UP001233673"/>
    </source>
</evidence>
<dbReference type="Proteomes" id="UP001233673">
    <property type="component" value="Unassembled WGS sequence"/>
</dbReference>
<evidence type="ECO:0008006" key="4">
    <source>
        <dbReference type="Google" id="ProtNLM"/>
    </source>
</evidence>
<dbReference type="EMBL" id="JASNFN010000056">
    <property type="protein sequence ID" value="MDP5185504.1"/>
    <property type="molecule type" value="Genomic_DNA"/>
</dbReference>
<proteinExistence type="predicted"/>
<name>A0ABT9IIU0_9ACTN</name>
<dbReference type="PROSITE" id="PS51257">
    <property type="entry name" value="PROKAR_LIPOPROTEIN"/>
    <property type="match status" value="1"/>
</dbReference>
<feature type="region of interest" description="Disordered" evidence="1">
    <location>
        <begin position="32"/>
        <end position="52"/>
    </location>
</feature>